<protein>
    <submittedName>
        <fullName evidence="2">Uncharacterized protein</fullName>
    </submittedName>
</protein>
<evidence type="ECO:0000256" key="1">
    <source>
        <dbReference type="SAM" id="MobiDB-lite"/>
    </source>
</evidence>
<proteinExistence type="predicted"/>
<dbReference type="OrthoDB" id="10033767at2759"/>
<dbReference type="Proteomes" id="UP000507470">
    <property type="component" value="Unassembled WGS sequence"/>
</dbReference>
<keyword evidence="3" id="KW-1185">Reference proteome</keyword>
<dbReference type="EMBL" id="CACVKT020007607">
    <property type="protein sequence ID" value="CAC5408779.1"/>
    <property type="molecule type" value="Genomic_DNA"/>
</dbReference>
<organism evidence="2 3">
    <name type="scientific">Mytilus coruscus</name>
    <name type="common">Sea mussel</name>
    <dbReference type="NCBI Taxonomy" id="42192"/>
    <lineage>
        <taxon>Eukaryota</taxon>
        <taxon>Metazoa</taxon>
        <taxon>Spiralia</taxon>
        <taxon>Lophotrochozoa</taxon>
        <taxon>Mollusca</taxon>
        <taxon>Bivalvia</taxon>
        <taxon>Autobranchia</taxon>
        <taxon>Pteriomorphia</taxon>
        <taxon>Mytilida</taxon>
        <taxon>Mytiloidea</taxon>
        <taxon>Mytilidae</taxon>
        <taxon>Mytilinae</taxon>
        <taxon>Mytilus</taxon>
    </lineage>
</organism>
<reference evidence="2 3" key="1">
    <citation type="submission" date="2020-06" db="EMBL/GenBank/DDBJ databases">
        <authorList>
            <person name="Li R."/>
            <person name="Bekaert M."/>
        </authorList>
    </citation>
    <scope>NUCLEOTIDE SEQUENCE [LARGE SCALE GENOMIC DNA]</scope>
    <source>
        <strain evidence="3">wild</strain>
    </source>
</reference>
<sequence>MQTKLPELEHSPIEDIEVRDRDQERKEKGKTYADEKPNAIKSCVEERNGTYSKTIIKNKIIKSSVKQTWEDVIDYVIGTTKISDEVDTAIEKGHLTLKLHSNTGTETFEANPDDFVGTAYEFDKNLKYVKFIVDVTEYSTSSSCVQESDRSSIAGPSAFDRLMNRSTKQPQKKNPESLRFTAKDKLFNNICDEMDKVKAGFPSAMTDDVVSKHVMTITNVLWYLDGNKQKIMDRSRTTDVHPIPDRYAEFLDHSTDVQQKRQMLEHPVRQVDEFSYLEHRTEAKTVLEQYHLLDNIVSQQDSYNYILFEEGRHTNGNIMTPKEKYEFVKGLKLSVPIDILRYDPGGAVGGTIVVWRTPNERGQEEVMNASLKVFQKVKPLLPEYHTRQMRRSFVRSYCNLPTGDKISPAVLRFIYTDLTLDATENQNKGIEDRIRQAILSEDANLVTDLRHLNSGRPNDTFSIFFDKLSEKIEELTAADDRRQNVEHLSKYISVKNLIKDVKDELPVNTPHPKLKAQENSSFLCIDDKAKVDFGEPGMAIATGVRGKKSIVPVTSTLAALDHDMQSKGSLTPSVTLEVDIPVDDSSFYRGEVHVTYKDSVFQASSPWRHATEMSKMLQEKENVPTCLLLYSDGGPDHRLTFHAVKLSLIVLFKKLDLDFLVAGRTAPGHSWLNPAERIMSIVNIALQNVACREESRSEIEQILRSTNSMSDIRNKATKNIAIKTAWMESVNPLITLLEERTGRLTLKDSPFSVHKAATDDEVKDFEGYVRQVVCPEIKIGQYQEKHLKSVQGYQKFLREHYRERSYLFQIKKCNDLNCCTRQRGDIEFQWVPDPILAVGNEHYVPMASLLGKDTTDKDQPSCQKTRPAAVAEEIQGVRNAGLVGQNVRSTVKCYECTKPRCIYSKKKLTTRELRGMSRILEKYDYSCGADIIPEGDILQGVICVRMQLDCRSHIEFPYYADTNTVNVNKNICCHCGEAGEKDRDLLKKFKVVLPICRGCQDLGKEAMKRSPIK</sequence>
<name>A0A6J8DKZ5_MYTCO</name>
<evidence type="ECO:0000313" key="2">
    <source>
        <dbReference type="EMBL" id="CAC5408779.1"/>
    </source>
</evidence>
<gene>
    <name evidence="2" type="ORF">MCOR_42145</name>
</gene>
<evidence type="ECO:0000313" key="3">
    <source>
        <dbReference type="Proteomes" id="UP000507470"/>
    </source>
</evidence>
<dbReference type="AlphaFoldDB" id="A0A6J8DKZ5"/>
<accession>A0A6J8DKZ5</accession>
<feature type="region of interest" description="Disordered" evidence="1">
    <location>
        <begin position="1"/>
        <end position="34"/>
    </location>
</feature>